<keyword evidence="5" id="KW-1185">Reference proteome</keyword>
<gene>
    <name evidence="4" type="ORF">L1049_021209</name>
</gene>
<keyword evidence="2 3" id="KW-0040">ANK repeat</keyword>
<dbReference type="Pfam" id="PF12796">
    <property type="entry name" value="Ank_2"/>
    <property type="match status" value="3"/>
</dbReference>
<evidence type="ECO:0000256" key="2">
    <source>
        <dbReference type="ARBA" id="ARBA00023043"/>
    </source>
</evidence>
<dbReference type="EMBL" id="JBBPBK010000001">
    <property type="protein sequence ID" value="KAK9293219.1"/>
    <property type="molecule type" value="Genomic_DNA"/>
</dbReference>
<proteinExistence type="predicted"/>
<dbReference type="PROSITE" id="PS50297">
    <property type="entry name" value="ANK_REP_REGION"/>
    <property type="match status" value="3"/>
</dbReference>
<dbReference type="InterPro" id="IPR036770">
    <property type="entry name" value="Ankyrin_rpt-contain_sf"/>
</dbReference>
<evidence type="ECO:0000313" key="5">
    <source>
        <dbReference type="Proteomes" id="UP001415857"/>
    </source>
</evidence>
<accession>A0AAP0SCH9</accession>
<dbReference type="PROSITE" id="PS50088">
    <property type="entry name" value="ANK_REPEAT"/>
    <property type="match status" value="3"/>
</dbReference>
<dbReference type="InterPro" id="IPR002110">
    <property type="entry name" value="Ankyrin_rpt"/>
</dbReference>
<feature type="repeat" description="ANK" evidence="3">
    <location>
        <begin position="51"/>
        <end position="71"/>
    </location>
</feature>
<dbReference type="Proteomes" id="UP001415857">
    <property type="component" value="Unassembled WGS sequence"/>
</dbReference>
<evidence type="ECO:0000256" key="1">
    <source>
        <dbReference type="ARBA" id="ARBA00022737"/>
    </source>
</evidence>
<protein>
    <submittedName>
        <fullName evidence="4">Uncharacterized protein</fullName>
    </submittedName>
</protein>
<dbReference type="GO" id="GO:0005886">
    <property type="term" value="C:plasma membrane"/>
    <property type="evidence" value="ECO:0007669"/>
    <property type="project" value="TreeGrafter"/>
</dbReference>
<organism evidence="4 5">
    <name type="scientific">Liquidambar formosana</name>
    <name type="common">Formosan gum</name>
    <dbReference type="NCBI Taxonomy" id="63359"/>
    <lineage>
        <taxon>Eukaryota</taxon>
        <taxon>Viridiplantae</taxon>
        <taxon>Streptophyta</taxon>
        <taxon>Embryophyta</taxon>
        <taxon>Tracheophyta</taxon>
        <taxon>Spermatophyta</taxon>
        <taxon>Magnoliopsida</taxon>
        <taxon>eudicotyledons</taxon>
        <taxon>Gunneridae</taxon>
        <taxon>Pentapetalae</taxon>
        <taxon>Saxifragales</taxon>
        <taxon>Altingiaceae</taxon>
        <taxon>Liquidambar</taxon>
    </lineage>
</organism>
<feature type="repeat" description="ANK" evidence="3">
    <location>
        <begin position="12"/>
        <end position="35"/>
    </location>
</feature>
<dbReference type="SMART" id="SM00248">
    <property type="entry name" value="ANK"/>
    <property type="match status" value="8"/>
</dbReference>
<dbReference type="Gene3D" id="1.25.40.20">
    <property type="entry name" value="Ankyrin repeat-containing domain"/>
    <property type="match status" value="1"/>
</dbReference>
<dbReference type="SUPFAM" id="SSF48403">
    <property type="entry name" value="Ankyrin repeat"/>
    <property type="match status" value="1"/>
</dbReference>
<dbReference type="PANTHER" id="PTHR24186">
    <property type="entry name" value="PROTEIN PHOSPHATASE 1 REGULATORY SUBUNIT"/>
    <property type="match status" value="1"/>
</dbReference>
<feature type="repeat" description="ANK" evidence="3">
    <location>
        <begin position="186"/>
        <end position="208"/>
    </location>
</feature>
<reference evidence="4 5" key="1">
    <citation type="journal article" date="2024" name="Plant J.">
        <title>Genome sequences and population genomics reveal climatic adaptation and genomic divergence between two closely related sweetgum species.</title>
        <authorList>
            <person name="Xu W.Q."/>
            <person name="Ren C.Q."/>
            <person name="Zhang X.Y."/>
            <person name="Comes H.P."/>
            <person name="Liu X.H."/>
            <person name="Li Y.G."/>
            <person name="Kettle C.J."/>
            <person name="Jalonen R."/>
            <person name="Gaisberger H."/>
            <person name="Ma Y.Z."/>
            <person name="Qiu Y.X."/>
        </authorList>
    </citation>
    <scope>NUCLEOTIDE SEQUENCE [LARGE SCALE GENOMIC DNA]</scope>
    <source>
        <strain evidence="4">Hangzhou</strain>
    </source>
</reference>
<dbReference type="AlphaFoldDB" id="A0AAP0SCH9"/>
<evidence type="ECO:0000256" key="3">
    <source>
        <dbReference type="PROSITE-ProRule" id="PRU00023"/>
    </source>
</evidence>
<comment type="caution">
    <text evidence="4">The sequence shown here is derived from an EMBL/GenBank/DDBJ whole genome shotgun (WGS) entry which is preliminary data.</text>
</comment>
<evidence type="ECO:0000313" key="4">
    <source>
        <dbReference type="EMBL" id="KAK9293219.1"/>
    </source>
</evidence>
<sequence>MCPSLLSEANANGEIPLHLAARYGFSNMVEILLEHAKGDPEKGIPGMTNKHGDTALHEAVRFNHLEVVKLLTKEPDFPHSANLAGETPLYLAAERRFGTLVTEILRNCPPTHGGPNGRTALHAAVINNNKDITIRILRAKTEAHLTTEADEQGWTPLHYAALLDYRWIVLGLLGEDESAAYIGDRDGMTALHIAASRGHEIVVEYIISFWPDCCELVDKNGWNFIHFAAKSGNLNAIRSVFANYSLTYLLNEKDNEGNTPLHLLANHHGPDTKVYSLVSSLIKHPRVDKMVFNKKNLNAFDIISANPTSTLKWKRHIEKELRKELQEADVGKFQRNVTYEGVGKTRKEDVGGRKNEDTERDSLCVRGRSPRETLTTRSLGLDIWRKRSVIRGFGRSEVLEGFDFVSTGWFSHSLLNFLFDFLFDLLTKSSACSVCLVRKWRETERVGSSVWLHKKSDKILFMLCLFGEKK</sequence>
<dbReference type="PANTHER" id="PTHR24186:SF53">
    <property type="entry name" value="PGG DOMAIN-CONTAINING PROTEIN"/>
    <property type="match status" value="1"/>
</dbReference>
<keyword evidence="1" id="KW-0677">Repeat</keyword>
<name>A0AAP0SCH9_LIQFO</name>